<dbReference type="InterPro" id="IPR001537">
    <property type="entry name" value="SpoU_MeTrfase"/>
</dbReference>
<dbReference type="PANTHER" id="PTHR46429:SF1">
    <property type="entry name" value="23S RRNA (GUANOSINE-2'-O-)-METHYLTRANSFERASE RLMB"/>
    <property type="match status" value="1"/>
</dbReference>
<dbReference type="GO" id="GO:0032259">
    <property type="term" value="P:methylation"/>
    <property type="evidence" value="ECO:0007669"/>
    <property type="project" value="UniProtKB-KW"/>
</dbReference>
<dbReference type="GO" id="GO:0008173">
    <property type="term" value="F:RNA methyltransferase activity"/>
    <property type="evidence" value="ECO:0007669"/>
    <property type="project" value="InterPro"/>
</dbReference>
<organism evidence="4">
    <name type="scientific">human gut metagenome</name>
    <dbReference type="NCBI Taxonomy" id="408170"/>
    <lineage>
        <taxon>unclassified sequences</taxon>
        <taxon>metagenomes</taxon>
        <taxon>organismal metagenomes</taxon>
    </lineage>
</organism>
<dbReference type="GO" id="GO:0003723">
    <property type="term" value="F:RNA binding"/>
    <property type="evidence" value="ECO:0007669"/>
    <property type="project" value="InterPro"/>
</dbReference>
<dbReference type="EMBL" id="AJWY01002460">
    <property type="protein sequence ID" value="EKC78235.1"/>
    <property type="molecule type" value="Genomic_DNA"/>
</dbReference>
<dbReference type="InterPro" id="IPR029028">
    <property type="entry name" value="Alpha/beta_knot_MTases"/>
</dbReference>
<comment type="caution">
    <text evidence="4">The sequence shown here is derived from an EMBL/GenBank/DDBJ whole genome shotgun (WGS) entry which is preliminary data.</text>
</comment>
<evidence type="ECO:0000313" key="4">
    <source>
        <dbReference type="EMBL" id="EKC78235.1"/>
    </source>
</evidence>
<dbReference type="GO" id="GO:0005829">
    <property type="term" value="C:cytosol"/>
    <property type="evidence" value="ECO:0007669"/>
    <property type="project" value="TreeGrafter"/>
</dbReference>
<dbReference type="Pfam" id="PF00588">
    <property type="entry name" value="SpoU_methylase"/>
    <property type="match status" value="1"/>
</dbReference>
<name>K1UJ49_9ZZZZ</name>
<evidence type="ECO:0000256" key="1">
    <source>
        <dbReference type="ARBA" id="ARBA00022603"/>
    </source>
</evidence>
<accession>K1UJ49</accession>
<feature type="non-terminal residue" evidence="4">
    <location>
        <position position="1"/>
    </location>
</feature>
<evidence type="ECO:0000259" key="3">
    <source>
        <dbReference type="Pfam" id="PF00588"/>
    </source>
</evidence>
<dbReference type="EC" id="2.1.1.-" evidence="4"/>
<proteinExistence type="predicted"/>
<dbReference type="AlphaFoldDB" id="K1UJ49"/>
<evidence type="ECO:0000256" key="2">
    <source>
        <dbReference type="ARBA" id="ARBA00022679"/>
    </source>
</evidence>
<dbReference type="PANTHER" id="PTHR46429">
    <property type="entry name" value="23S RRNA (GUANOSINE-2'-O-)-METHYLTRANSFERASE RLMB"/>
    <property type="match status" value="1"/>
</dbReference>
<keyword evidence="2 4" id="KW-0808">Transferase</keyword>
<keyword evidence="1 4" id="KW-0489">Methyltransferase</keyword>
<sequence>SVPSVLPVLQKARENGLPVLSTVPDSAAEDITTVDFSHGAVTVIGNEGNGVSKEVKAFSDRFITIPMGGKAESLNASAAATITMWEMMK</sequence>
<protein>
    <submittedName>
        <fullName evidence="4">Protein containing tRNA/rRNA methyltransferase, SpoU domain protein</fullName>
        <ecNumber evidence="4">2.1.1.-</ecNumber>
    </submittedName>
</protein>
<reference evidence="4" key="1">
    <citation type="journal article" date="2013" name="Environ. Microbiol.">
        <title>Microbiota from the distal guts of lean and obese adolescents exhibit partial functional redundancy besides clear differences in community structure.</title>
        <authorList>
            <person name="Ferrer M."/>
            <person name="Ruiz A."/>
            <person name="Lanza F."/>
            <person name="Haange S.B."/>
            <person name="Oberbach A."/>
            <person name="Till H."/>
            <person name="Bargiela R."/>
            <person name="Campoy C."/>
            <person name="Segura M.T."/>
            <person name="Richter M."/>
            <person name="von Bergen M."/>
            <person name="Seifert J."/>
            <person name="Suarez A."/>
        </authorList>
    </citation>
    <scope>NUCLEOTIDE SEQUENCE</scope>
</reference>
<dbReference type="InterPro" id="IPR004441">
    <property type="entry name" value="rRNA_MeTrfase_TrmH"/>
</dbReference>
<dbReference type="SUPFAM" id="SSF75217">
    <property type="entry name" value="alpha/beta knot"/>
    <property type="match status" value="1"/>
</dbReference>
<dbReference type="Gene3D" id="3.40.1280.10">
    <property type="match status" value="1"/>
</dbReference>
<gene>
    <name evidence="4" type="ORF">LEA_03717</name>
</gene>
<dbReference type="InterPro" id="IPR029026">
    <property type="entry name" value="tRNA_m1G_MTases_N"/>
</dbReference>
<dbReference type="GO" id="GO:0006396">
    <property type="term" value="P:RNA processing"/>
    <property type="evidence" value="ECO:0007669"/>
    <property type="project" value="InterPro"/>
</dbReference>
<feature type="domain" description="tRNA/rRNA methyltransferase SpoU type" evidence="3">
    <location>
        <begin position="4"/>
        <end position="85"/>
    </location>
</feature>